<dbReference type="Proteomes" id="UP000076837">
    <property type="component" value="Unassembled WGS sequence"/>
</dbReference>
<feature type="domain" description="Heterokaryon incompatibility" evidence="2">
    <location>
        <begin position="656"/>
        <end position="800"/>
    </location>
</feature>
<dbReference type="InterPro" id="IPR056884">
    <property type="entry name" value="NPHP3-like_N"/>
</dbReference>
<dbReference type="STRING" id="5454.A0A163FY72"/>
<dbReference type="EMBL" id="JYNV01000155">
    <property type="protein sequence ID" value="KZM24591.1"/>
    <property type="molecule type" value="Genomic_DNA"/>
</dbReference>
<keyword evidence="1" id="KW-0677">Repeat</keyword>
<protein>
    <submittedName>
        <fullName evidence="4">Uncharacterized protein</fullName>
    </submittedName>
</protein>
<dbReference type="Pfam" id="PF24883">
    <property type="entry name" value="NPHP3_N"/>
    <property type="match status" value="1"/>
</dbReference>
<dbReference type="SUPFAM" id="SSF52540">
    <property type="entry name" value="P-loop containing nucleoside triphosphate hydrolases"/>
    <property type="match status" value="1"/>
</dbReference>
<proteinExistence type="predicted"/>
<reference evidence="4 5" key="1">
    <citation type="journal article" date="2016" name="Sci. Rep.">
        <title>Draft genome sequencing and secretome analysis of fungal phytopathogen Ascochyta rabiei provides insight into the necrotrophic effector repertoire.</title>
        <authorList>
            <person name="Verma S."/>
            <person name="Gazara R.K."/>
            <person name="Nizam S."/>
            <person name="Parween S."/>
            <person name="Chattopadhyay D."/>
            <person name="Verma P.K."/>
        </authorList>
    </citation>
    <scope>NUCLEOTIDE SEQUENCE [LARGE SCALE GENOMIC DNA]</scope>
    <source>
        <strain evidence="4 5">ArDII</strain>
    </source>
</reference>
<keyword evidence="5" id="KW-1185">Reference proteome</keyword>
<gene>
    <name evidence="4" type="ORF">ST47_g4332</name>
</gene>
<dbReference type="Pfam" id="PF06985">
    <property type="entry name" value="HET"/>
    <property type="match status" value="1"/>
</dbReference>
<evidence type="ECO:0000256" key="1">
    <source>
        <dbReference type="ARBA" id="ARBA00022737"/>
    </source>
</evidence>
<dbReference type="AlphaFoldDB" id="A0A163FY72"/>
<evidence type="ECO:0000313" key="5">
    <source>
        <dbReference type="Proteomes" id="UP000076837"/>
    </source>
</evidence>
<evidence type="ECO:0000259" key="2">
    <source>
        <dbReference type="Pfam" id="PF06985"/>
    </source>
</evidence>
<dbReference type="InterPro" id="IPR010730">
    <property type="entry name" value="HET"/>
</dbReference>
<name>A0A163FY72_DIDRA</name>
<sequence length="1184" mass="135313">MRRAEQEEQLELPIDFHAGLYCDLLDDIRFRAWKQIRRRWQLHINGGPGSGKTTLGIQLARHLQDEGRFPIILLHVHDYKPPVEETATLCSLRLLHNEAYRSKKFTKSNEPIIVSGLDSLASNSDSQELHKTLARCLYESNGCYLIIDGLDKCQESIQNQMFQGLSAFEAQGLRVLVLRGAPELQPFDCYYYCCDNCQHSPVEADGLQIYWQCSTCNYHLCDPCKSIGMDCSSEHLQMIEPYKTVNIELAPNLSGLEKFVQLDLRREFGQGVGDEIIEDILGRSEGNINLAKLRLDHIRDSGSPRDVLSVKDRLPREIIAFFDTEIQSVSIGDPMQRYQALIALVTVAEKRYVSVFELEQVLGYTDNSEPGPIDESYPYVHRALNATHGMLRTTVWLGRQDPSDSELDRHKVTLYTEDLYWYIRDDYNEDLTVAKQSLHLALREEETLNRSDSLGQVIGTDKTDVAKIKCLKGELGQPRIVNAILSDPGPICEPCKYILFESEGNSGYLTCFDCVFPVQCPICSYMYKEMKDNTNTSSGFRWSRRTMGRASNVTEQLSVNLKRGGFGTTKLERTFIFMLKSELSLVPNSNDLRTSTHLGHTGTQIRSWLQTCQDEHDHCGHRTSNSYVPKRLVDVDTGIEGLFRIIPKADKRDGPYVTLSHCWGRSPNFLALTTNNMERLMGEGFLSSDLRNRNFDEAIQVAKHLGVRYIWIDSLCICQAGKKMDFSSEGQYMHLVYQHSLCNIVVADSENGDGGLFRLRPPKSLLGTSMKQSWVILEKDLWDKELLQSPIYKRGWVFQERMLSPRIVHFTRSEVFWDCSAVSACESLPHGIPLALSATATTDRGWRGRLQRQNSNQKAVRSTTEDSLESFWKSAILNYTSCELTNQSDKTLAIWSVAKLVRDQLELEDEYGCGLWANALHEQLAWQVEITKREARMDSLQAIFPSWSWASVNAPIQLRDRIVEKRSYTIKSHERNRVSFNEFVDKATPRDRQPKFAASQSLAICGYLIPGHVSQNHLDFTYKFEYTTAATPEDINYFKVTLDEVPILALLAVQGLQFLPLVARKINDEGSAYSGTGLVLIANHDFRQLTQSKLRRRIVELASLYRPRISENRNSEDCNLEMRRLRGSIQLLDSWLREMKKKDQEKPNLAALSYRRLGAVQFSGLAAEVWDEFRNSEERRLWLD</sequence>
<comment type="caution">
    <text evidence="4">The sequence shown here is derived from an EMBL/GenBank/DDBJ whole genome shotgun (WGS) entry which is preliminary data.</text>
</comment>
<dbReference type="PANTHER" id="PTHR33112">
    <property type="entry name" value="DOMAIN PROTEIN, PUTATIVE-RELATED"/>
    <property type="match status" value="1"/>
</dbReference>
<organism evidence="4 5">
    <name type="scientific">Didymella rabiei</name>
    <name type="common">Chickpea ascochyta blight fungus</name>
    <name type="synonym">Mycosphaerella rabiei</name>
    <dbReference type="NCBI Taxonomy" id="5454"/>
    <lineage>
        <taxon>Eukaryota</taxon>
        <taxon>Fungi</taxon>
        <taxon>Dikarya</taxon>
        <taxon>Ascomycota</taxon>
        <taxon>Pezizomycotina</taxon>
        <taxon>Dothideomycetes</taxon>
        <taxon>Pleosporomycetidae</taxon>
        <taxon>Pleosporales</taxon>
        <taxon>Pleosporineae</taxon>
        <taxon>Didymellaceae</taxon>
        <taxon>Ascochyta</taxon>
    </lineage>
</organism>
<evidence type="ECO:0000259" key="3">
    <source>
        <dbReference type="Pfam" id="PF24883"/>
    </source>
</evidence>
<dbReference type="Gene3D" id="3.40.50.300">
    <property type="entry name" value="P-loop containing nucleotide triphosphate hydrolases"/>
    <property type="match status" value="1"/>
</dbReference>
<evidence type="ECO:0000313" key="4">
    <source>
        <dbReference type="EMBL" id="KZM24591.1"/>
    </source>
</evidence>
<accession>A0A163FY72</accession>
<feature type="domain" description="Nephrocystin 3-like N-terminal" evidence="3">
    <location>
        <begin position="24"/>
        <end position="168"/>
    </location>
</feature>
<dbReference type="PANTHER" id="PTHR33112:SF10">
    <property type="entry name" value="TOL"/>
    <property type="match status" value="1"/>
</dbReference>
<dbReference type="InterPro" id="IPR027417">
    <property type="entry name" value="P-loop_NTPase"/>
</dbReference>